<organism evidence="9 10">
    <name type="scientific">Streptomyces varsoviensis</name>
    <dbReference type="NCBI Taxonomy" id="67373"/>
    <lineage>
        <taxon>Bacteria</taxon>
        <taxon>Bacillati</taxon>
        <taxon>Actinomycetota</taxon>
        <taxon>Actinomycetes</taxon>
        <taxon>Kitasatosporales</taxon>
        <taxon>Streptomycetaceae</taxon>
        <taxon>Streptomyces</taxon>
    </lineage>
</organism>
<evidence type="ECO:0000259" key="8">
    <source>
        <dbReference type="Pfam" id="PF00696"/>
    </source>
</evidence>
<evidence type="ECO:0000256" key="6">
    <source>
        <dbReference type="ARBA" id="ARBA00022840"/>
    </source>
</evidence>
<evidence type="ECO:0000256" key="3">
    <source>
        <dbReference type="ARBA" id="ARBA00022679"/>
    </source>
</evidence>
<protein>
    <recommendedName>
        <fullName evidence="2">aspartate kinase</fullName>
        <ecNumber evidence="2">2.7.2.4</ecNumber>
    </recommendedName>
</protein>
<dbReference type="Gene3D" id="3.40.1160.10">
    <property type="entry name" value="Acetylglutamate kinase-like"/>
    <property type="match status" value="1"/>
</dbReference>
<evidence type="ECO:0000313" key="9">
    <source>
        <dbReference type="EMBL" id="KOG88424.1"/>
    </source>
</evidence>
<keyword evidence="10" id="KW-1185">Reference proteome</keyword>
<proteinExistence type="inferred from homology"/>
<dbReference type="InterPro" id="IPR001048">
    <property type="entry name" value="Asp/Glu/Uridylate_kinase"/>
</dbReference>
<evidence type="ECO:0000256" key="2">
    <source>
        <dbReference type="ARBA" id="ARBA00013059"/>
    </source>
</evidence>
<dbReference type="Proteomes" id="UP000037020">
    <property type="component" value="Unassembled WGS sequence"/>
</dbReference>
<feature type="domain" description="Aspartate/glutamate/uridylate kinase" evidence="8">
    <location>
        <begin position="6"/>
        <end position="231"/>
    </location>
</feature>
<accession>A0ABR5J4W6</accession>
<dbReference type="PANTHER" id="PTHR21499:SF3">
    <property type="entry name" value="ASPARTOKINASE"/>
    <property type="match status" value="1"/>
</dbReference>
<dbReference type="EC" id="2.7.2.4" evidence="2"/>
<sequence length="362" mass="38887">MNATPIALKFGGSTFATHQSYPELAQALAARSASERRPLAVVVSAMPGETERLRERLHQVNEHPEDASVAGLLTLADTVSAHLLTTALHQRGLKATVLAGHQLGLTTDSTYMWAKVRDLDPRPLRQALEDHDIVVVPGGQAADSEGRPTWLGKNSSDLSAVLVAAAVGADRCEIHSDVDGVYSADPNLVTGVRLLREMAYDAASLMSLHGAKVLHRRAVRTAKKHGITLVCRRNRAPYEEGTVIGPEGAPAAAVILNRHSRVLAYADAADADRAHSIFHTQGVDTVRLEDGPHLALIGGYLDLDHFQRQHGLPESRPVGIPVVEITGSRVTTHIAADDIEAQELAQKLHDSLPVPREGIRAL</sequence>
<dbReference type="Pfam" id="PF00696">
    <property type="entry name" value="AA_kinase"/>
    <property type="match status" value="1"/>
</dbReference>
<name>A0ABR5J4W6_9ACTN</name>
<dbReference type="SUPFAM" id="SSF53633">
    <property type="entry name" value="Carbamate kinase-like"/>
    <property type="match status" value="1"/>
</dbReference>
<keyword evidence="5 9" id="KW-0418">Kinase</keyword>
<evidence type="ECO:0000313" key="10">
    <source>
        <dbReference type="Proteomes" id="UP000037020"/>
    </source>
</evidence>
<dbReference type="GO" id="GO:0016301">
    <property type="term" value="F:kinase activity"/>
    <property type="evidence" value="ECO:0007669"/>
    <property type="project" value="UniProtKB-KW"/>
</dbReference>
<gene>
    <name evidence="9" type="ORF">ADK38_19880</name>
</gene>
<dbReference type="InterPro" id="IPR036393">
    <property type="entry name" value="AceGlu_kinase-like_sf"/>
</dbReference>
<keyword evidence="4" id="KW-0547">Nucleotide-binding</keyword>
<comment type="similarity">
    <text evidence="1">Belongs to the aspartokinase family.</text>
</comment>
<keyword evidence="6" id="KW-0067">ATP-binding</keyword>
<evidence type="ECO:0000256" key="4">
    <source>
        <dbReference type="ARBA" id="ARBA00022741"/>
    </source>
</evidence>
<keyword evidence="3" id="KW-0808">Transferase</keyword>
<reference evidence="9 10" key="1">
    <citation type="submission" date="2015-07" db="EMBL/GenBank/DDBJ databases">
        <authorList>
            <person name="Ju K.-S."/>
            <person name="Doroghazi J.R."/>
            <person name="Metcalf W.W."/>
        </authorList>
    </citation>
    <scope>NUCLEOTIDE SEQUENCE [LARGE SCALE GENOMIC DNA]</scope>
    <source>
        <strain evidence="9 10">NRRL B-3589</strain>
    </source>
</reference>
<evidence type="ECO:0000256" key="1">
    <source>
        <dbReference type="ARBA" id="ARBA00010122"/>
    </source>
</evidence>
<evidence type="ECO:0000256" key="7">
    <source>
        <dbReference type="ARBA" id="ARBA00047872"/>
    </source>
</evidence>
<evidence type="ECO:0000256" key="5">
    <source>
        <dbReference type="ARBA" id="ARBA00022777"/>
    </source>
</evidence>
<dbReference type="EMBL" id="LGUT01001693">
    <property type="protein sequence ID" value="KOG88424.1"/>
    <property type="molecule type" value="Genomic_DNA"/>
</dbReference>
<dbReference type="PANTHER" id="PTHR21499">
    <property type="entry name" value="ASPARTATE KINASE"/>
    <property type="match status" value="1"/>
</dbReference>
<comment type="caution">
    <text evidence="9">The sequence shown here is derived from an EMBL/GenBank/DDBJ whole genome shotgun (WGS) entry which is preliminary data.</text>
</comment>
<comment type="catalytic activity">
    <reaction evidence="7">
        <text>L-aspartate + ATP = 4-phospho-L-aspartate + ADP</text>
        <dbReference type="Rhea" id="RHEA:23776"/>
        <dbReference type="ChEBI" id="CHEBI:29991"/>
        <dbReference type="ChEBI" id="CHEBI:30616"/>
        <dbReference type="ChEBI" id="CHEBI:57535"/>
        <dbReference type="ChEBI" id="CHEBI:456216"/>
        <dbReference type="EC" id="2.7.2.4"/>
    </reaction>
</comment>